<dbReference type="Pfam" id="PF07813">
    <property type="entry name" value="LTXXQ"/>
    <property type="match status" value="1"/>
</dbReference>
<feature type="signal peptide" evidence="1">
    <location>
        <begin position="1"/>
        <end position="24"/>
    </location>
</feature>
<organism evidence="2 3">
    <name type="scientific">Photobacterium chitinilyticum</name>
    <dbReference type="NCBI Taxonomy" id="2485123"/>
    <lineage>
        <taxon>Bacteria</taxon>
        <taxon>Pseudomonadati</taxon>
        <taxon>Pseudomonadota</taxon>
        <taxon>Gammaproteobacteria</taxon>
        <taxon>Vibrionales</taxon>
        <taxon>Vibrionaceae</taxon>
        <taxon>Photobacterium</taxon>
    </lineage>
</organism>
<name>A0A3S3UJC2_9GAMM</name>
<protein>
    <recommendedName>
        <fullName evidence="4">Periplasmic heavy metal sensor</fullName>
    </recommendedName>
</protein>
<dbReference type="InterPro" id="IPR012899">
    <property type="entry name" value="LTXXQ"/>
</dbReference>
<dbReference type="AlphaFoldDB" id="A0A3S3UJC2"/>
<feature type="chain" id="PRO_5018762475" description="Periplasmic heavy metal sensor" evidence="1">
    <location>
        <begin position="25"/>
        <end position="171"/>
    </location>
</feature>
<evidence type="ECO:0000313" key="2">
    <source>
        <dbReference type="EMBL" id="RWX53805.1"/>
    </source>
</evidence>
<evidence type="ECO:0008006" key="4">
    <source>
        <dbReference type="Google" id="ProtNLM"/>
    </source>
</evidence>
<sequence length="171" mass="18584">MKYKQTLIIGIGSIACLTAALAIAAPKWQSGMTGMMGGPGMMSGACAMGGSPGMLKGSSPQGQDIGVIQTQLDELKSQLKLSKEQQVRWDEFKLVVKRQAGSMLAHRQEMLEFMQSSQTLTLPKRLAFHSDMMGKRFASMTSYSAALTDLYQSLTPEQQGILDQDGFMGCY</sequence>
<dbReference type="GO" id="GO:0042597">
    <property type="term" value="C:periplasmic space"/>
    <property type="evidence" value="ECO:0007669"/>
    <property type="project" value="InterPro"/>
</dbReference>
<accession>A0A3S3UJC2</accession>
<dbReference type="PROSITE" id="PS51257">
    <property type="entry name" value="PROKAR_LIPOPROTEIN"/>
    <property type="match status" value="1"/>
</dbReference>
<dbReference type="Proteomes" id="UP000287563">
    <property type="component" value="Unassembled WGS sequence"/>
</dbReference>
<proteinExistence type="predicted"/>
<keyword evidence="3" id="KW-1185">Reference proteome</keyword>
<gene>
    <name evidence="2" type="ORF">EDI28_20345</name>
</gene>
<dbReference type="EMBL" id="RJLM01000011">
    <property type="protein sequence ID" value="RWX53805.1"/>
    <property type="molecule type" value="Genomic_DNA"/>
</dbReference>
<dbReference type="OrthoDB" id="5298564at2"/>
<comment type="caution">
    <text evidence="2">The sequence shown here is derived from an EMBL/GenBank/DDBJ whole genome shotgun (WGS) entry which is preliminary data.</text>
</comment>
<evidence type="ECO:0000256" key="1">
    <source>
        <dbReference type="SAM" id="SignalP"/>
    </source>
</evidence>
<reference evidence="2 3" key="1">
    <citation type="submission" date="2018-11" db="EMBL/GenBank/DDBJ databases">
        <title>Photobacterium sp. BEI247 sp. nov., a marine bacterium isolated from Yongle Blue Hole in the South China Sea.</title>
        <authorList>
            <person name="Wang X."/>
        </authorList>
    </citation>
    <scope>NUCLEOTIDE SEQUENCE [LARGE SCALE GENOMIC DNA]</scope>
    <source>
        <strain evidence="3">BEI247</strain>
    </source>
</reference>
<dbReference type="RefSeq" id="WP_128785691.1">
    <property type="nucleotide sequence ID" value="NZ_JAKJSG010000022.1"/>
</dbReference>
<keyword evidence="1" id="KW-0732">Signal</keyword>
<evidence type="ECO:0000313" key="3">
    <source>
        <dbReference type="Proteomes" id="UP000287563"/>
    </source>
</evidence>